<keyword evidence="2" id="KW-1185">Reference proteome</keyword>
<accession>A0A232FGH4</accession>
<reference evidence="1 2" key="1">
    <citation type="journal article" date="2017" name="Curr. Biol.">
        <title>The Evolution of Venom by Co-option of Single-Copy Genes.</title>
        <authorList>
            <person name="Martinson E.O."/>
            <person name="Mrinalini"/>
            <person name="Kelkar Y.D."/>
            <person name="Chang C.H."/>
            <person name="Werren J.H."/>
        </authorList>
    </citation>
    <scope>NUCLEOTIDE SEQUENCE [LARGE SCALE GENOMIC DNA]</scope>
    <source>
        <strain evidence="1 2">Alberta</strain>
        <tissue evidence="1">Whole body</tissue>
    </source>
</reference>
<proteinExistence type="predicted"/>
<dbReference type="Proteomes" id="UP000215335">
    <property type="component" value="Unassembled WGS sequence"/>
</dbReference>
<sequence length="196" mass="21709">MEKGCARVHDDELLMTTSCLGLGTTPSQVQQRQMGSGTTLPHVLHSAERKSTGCSTFTRERDRLLYTLQPTKEKEPRYVNPSQHSRRIRLYYPQQKPLQQHSIAFPSRKSPKQQRQLDKQAGEAQILAKNKQDPSLKNEAAYPGLSKSSALSLPTASSSGKTMRGSLKGNCNLELPVTAATTELCPSSLVLHEYTT</sequence>
<dbReference type="AlphaFoldDB" id="A0A232FGH4"/>
<name>A0A232FGH4_9HYME</name>
<evidence type="ECO:0000313" key="1">
    <source>
        <dbReference type="EMBL" id="OXU29558.1"/>
    </source>
</evidence>
<organism evidence="1 2">
    <name type="scientific">Trichomalopsis sarcophagae</name>
    <dbReference type="NCBI Taxonomy" id="543379"/>
    <lineage>
        <taxon>Eukaryota</taxon>
        <taxon>Metazoa</taxon>
        <taxon>Ecdysozoa</taxon>
        <taxon>Arthropoda</taxon>
        <taxon>Hexapoda</taxon>
        <taxon>Insecta</taxon>
        <taxon>Pterygota</taxon>
        <taxon>Neoptera</taxon>
        <taxon>Endopterygota</taxon>
        <taxon>Hymenoptera</taxon>
        <taxon>Apocrita</taxon>
        <taxon>Proctotrupomorpha</taxon>
        <taxon>Chalcidoidea</taxon>
        <taxon>Pteromalidae</taxon>
        <taxon>Pteromalinae</taxon>
        <taxon>Trichomalopsis</taxon>
    </lineage>
</organism>
<evidence type="ECO:0000313" key="2">
    <source>
        <dbReference type="Proteomes" id="UP000215335"/>
    </source>
</evidence>
<comment type="caution">
    <text evidence="1">The sequence shown here is derived from an EMBL/GenBank/DDBJ whole genome shotgun (WGS) entry which is preliminary data.</text>
</comment>
<dbReference type="EMBL" id="NNAY01000276">
    <property type="protein sequence ID" value="OXU29558.1"/>
    <property type="molecule type" value="Genomic_DNA"/>
</dbReference>
<protein>
    <submittedName>
        <fullName evidence="1">Uncharacterized protein</fullName>
    </submittedName>
</protein>
<gene>
    <name evidence="1" type="ORF">TSAR_009584</name>
</gene>